<dbReference type="PANTHER" id="PTHR43335:SF4">
    <property type="entry name" value="ABC TRANSPORTER, ATP-BINDING PROTEIN"/>
    <property type="match status" value="1"/>
</dbReference>
<evidence type="ECO:0000313" key="6">
    <source>
        <dbReference type="EMBL" id="PZR06227.1"/>
    </source>
</evidence>
<dbReference type="AlphaFoldDB" id="A0A2W5SWW2"/>
<name>A0A2W5SWW2_9CORY</name>
<dbReference type="Proteomes" id="UP000249432">
    <property type="component" value="Unassembled WGS sequence"/>
</dbReference>
<dbReference type="SUPFAM" id="SSF52540">
    <property type="entry name" value="P-loop containing nucleoside triphosphate hydrolases"/>
    <property type="match status" value="1"/>
</dbReference>
<evidence type="ECO:0000313" key="7">
    <source>
        <dbReference type="Proteomes" id="UP000249432"/>
    </source>
</evidence>
<dbReference type="PROSITE" id="PS00211">
    <property type="entry name" value="ABC_TRANSPORTER_1"/>
    <property type="match status" value="1"/>
</dbReference>
<dbReference type="Gene3D" id="3.40.50.300">
    <property type="entry name" value="P-loop containing nucleotide triphosphate hydrolases"/>
    <property type="match status" value="1"/>
</dbReference>
<sequence length="311" mass="33325">MIEVHGLTKRYGDKVAVDSLDFTVKPGVVTGFLGPNGAGKSTTMRMITGLDRPTKGTATVNGKNYQSFPAPAKEVGALLEAKWVHPNRSARTHLRWMAQASGISADRVDEVLRLVGLTDVASKKAGGFSLGMSQRLGLAGALLGDPETLILDEPVNGLDPEGIRWVRTFLKNLAAEGRTVFVSSHMLSEMALTADNLVVIGRGKLVADTTVEEFTSSPGGSSTRLRVGDHDHMAQVLKQENITFTMDRDNVGREVFVFSGVSTDEVGKVAYSYGIPVLQLEEHHGTLEDAFLQLTGDDVEYQGAAAQGGQN</sequence>
<protein>
    <submittedName>
        <fullName evidence="6">Export ABC transporter ATP-binding protein</fullName>
    </submittedName>
</protein>
<evidence type="ECO:0000259" key="5">
    <source>
        <dbReference type="PROSITE" id="PS50893"/>
    </source>
</evidence>
<reference evidence="6 7" key="1">
    <citation type="submission" date="2017-08" db="EMBL/GenBank/DDBJ databases">
        <title>Infants hospitalized years apart are colonized by the same room-sourced microbial strains.</title>
        <authorList>
            <person name="Brooks B."/>
            <person name="Olm M.R."/>
            <person name="Firek B.A."/>
            <person name="Baker R."/>
            <person name="Thomas B.C."/>
            <person name="Morowitz M.J."/>
            <person name="Banfield J.F."/>
        </authorList>
    </citation>
    <scope>NUCLEOTIDE SEQUENCE [LARGE SCALE GENOMIC DNA]</scope>
    <source>
        <strain evidence="6">S2_003_000_R1_3</strain>
    </source>
</reference>
<evidence type="ECO:0000256" key="1">
    <source>
        <dbReference type="ARBA" id="ARBA00005417"/>
    </source>
</evidence>
<dbReference type="PANTHER" id="PTHR43335">
    <property type="entry name" value="ABC TRANSPORTER, ATP-BINDING PROTEIN"/>
    <property type="match status" value="1"/>
</dbReference>
<keyword evidence="3" id="KW-0547">Nucleotide-binding</keyword>
<dbReference type="InterPro" id="IPR027417">
    <property type="entry name" value="P-loop_NTPase"/>
</dbReference>
<dbReference type="RefSeq" id="WP_303734272.1">
    <property type="nucleotide sequence ID" value="NZ_CAKZHK010000007.1"/>
</dbReference>
<dbReference type="CDD" id="cd03268">
    <property type="entry name" value="ABC_BcrA_bacitracin_resist"/>
    <property type="match status" value="1"/>
</dbReference>
<dbReference type="InterPro" id="IPR003439">
    <property type="entry name" value="ABC_transporter-like_ATP-bd"/>
</dbReference>
<comment type="similarity">
    <text evidence="1">Belongs to the ABC transporter superfamily.</text>
</comment>
<gene>
    <name evidence="6" type="ORF">DI525_02775</name>
</gene>
<feature type="domain" description="ABC transporter" evidence="5">
    <location>
        <begin position="2"/>
        <end position="227"/>
    </location>
</feature>
<keyword evidence="2" id="KW-0813">Transport</keyword>
<dbReference type="GO" id="GO:0016887">
    <property type="term" value="F:ATP hydrolysis activity"/>
    <property type="evidence" value="ECO:0007669"/>
    <property type="project" value="InterPro"/>
</dbReference>
<keyword evidence="4 6" id="KW-0067">ATP-binding</keyword>
<evidence type="ECO:0000256" key="4">
    <source>
        <dbReference type="ARBA" id="ARBA00022840"/>
    </source>
</evidence>
<evidence type="ECO:0000256" key="2">
    <source>
        <dbReference type="ARBA" id="ARBA00022448"/>
    </source>
</evidence>
<dbReference type="Pfam" id="PF00005">
    <property type="entry name" value="ABC_tran"/>
    <property type="match status" value="1"/>
</dbReference>
<dbReference type="PROSITE" id="PS50893">
    <property type="entry name" value="ABC_TRANSPORTER_2"/>
    <property type="match status" value="1"/>
</dbReference>
<dbReference type="SMART" id="SM00382">
    <property type="entry name" value="AAA"/>
    <property type="match status" value="1"/>
</dbReference>
<accession>A0A2W5SWW2</accession>
<dbReference type="InterPro" id="IPR003593">
    <property type="entry name" value="AAA+_ATPase"/>
</dbReference>
<proteinExistence type="inferred from homology"/>
<evidence type="ECO:0000256" key="3">
    <source>
        <dbReference type="ARBA" id="ARBA00022741"/>
    </source>
</evidence>
<dbReference type="InterPro" id="IPR017871">
    <property type="entry name" value="ABC_transporter-like_CS"/>
</dbReference>
<comment type="caution">
    <text evidence="6">The sequence shown here is derived from an EMBL/GenBank/DDBJ whole genome shotgun (WGS) entry which is preliminary data.</text>
</comment>
<organism evidence="6 7">
    <name type="scientific">Corynebacterium kroppenstedtii</name>
    <dbReference type="NCBI Taxonomy" id="161879"/>
    <lineage>
        <taxon>Bacteria</taxon>
        <taxon>Bacillati</taxon>
        <taxon>Actinomycetota</taxon>
        <taxon>Actinomycetes</taxon>
        <taxon>Mycobacteriales</taxon>
        <taxon>Corynebacteriaceae</taxon>
        <taxon>Corynebacterium</taxon>
    </lineage>
</organism>
<dbReference type="EMBL" id="QFRA01000003">
    <property type="protein sequence ID" value="PZR06227.1"/>
    <property type="molecule type" value="Genomic_DNA"/>
</dbReference>
<dbReference type="GO" id="GO:0005524">
    <property type="term" value="F:ATP binding"/>
    <property type="evidence" value="ECO:0007669"/>
    <property type="project" value="UniProtKB-KW"/>
</dbReference>